<dbReference type="AlphaFoldDB" id="A0A562WNV7"/>
<evidence type="ECO:0000256" key="1">
    <source>
        <dbReference type="ARBA" id="ARBA00022679"/>
    </source>
</evidence>
<dbReference type="Pfam" id="PF00069">
    <property type="entry name" value="Pkinase"/>
    <property type="match status" value="1"/>
</dbReference>
<keyword evidence="2 5" id="KW-0547">Nucleotide-binding</keyword>
<feature type="binding site" evidence="5">
    <location>
        <position position="43"/>
    </location>
    <ligand>
        <name>ATP</name>
        <dbReference type="ChEBI" id="CHEBI:30616"/>
    </ligand>
</feature>
<evidence type="ECO:0000256" key="5">
    <source>
        <dbReference type="PROSITE-ProRule" id="PRU10141"/>
    </source>
</evidence>
<gene>
    <name evidence="8" type="ORF">JD81_04626</name>
</gene>
<dbReference type="InterPro" id="IPR017441">
    <property type="entry name" value="Protein_kinase_ATP_BS"/>
</dbReference>
<keyword evidence="4 5" id="KW-0067">ATP-binding</keyword>
<evidence type="ECO:0000256" key="4">
    <source>
        <dbReference type="ARBA" id="ARBA00022840"/>
    </source>
</evidence>
<evidence type="ECO:0000256" key="6">
    <source>
        <dbReference type="SAM" id="MobiDB-lite"/>
    </source>
</evidence>
<evidence type="ECO:0000256" key="2">
    <source>
        <dbReference type="ARBA" id="ARBA00022741"/>
    </source>
</evidence>
<reference evidence="8 9" key="1">
    <citation type="submission" date="2019-07" db="EMBL/GenBank/DDBJ databases">
        <title>R&amp;d 2014.</title>
        <authorList>
            <person name="Klenk H.-P."/>
        </authorList>
    </citation>
    <scope>NUCLEOTIDE SEQUENCE [LARGE SCALE GENOMIC DNA]</scope>
    <source>
        <strain evidence="8 9">DSM 43912</strain>
    </source>
</reference>
<dbReference type="PROSITE" id="PS00107">
    <property type="entry name" value="PROTEIN_KINASE_ATP"/>
    <property type="match status" value="1"/>
</dbReference>
<name>A0A562WNV7_9ACTN</name>
<comment type="caution">
    <text evidence="8">The sequence shown here is derived from an EMBL/GenBank/DDBJ whole genome shotgun (WGS) entry which is preliminary data.</text>
</comment>
<evidence type="ECO:0000313" key="9">
    <source>
        <dbReference type="Proteomes" id="UP000319728"/>
    </source>
</evidence>
<dbReference type="GO" id="GO:0004674">
    <property type="term" value="F:protein serine/threonine kinase activity"/>
    <property type="evidence" value="ECO:0007669"/>
    <property type="project" value="UniProtKB-KW"/>
</dbReference>
<feature type="region of interest" description="Disordered" evidence="6">
    <location>
        <begin position="373"/>
        <end position="412"/>
    </location>
</feature>
<keyword evidence="9" id="KW-1185">Reference proteome</keyword>
<keyword evidence="8" id="KW-0723">Serine/threonine-protein kinase</keyword>
<dbReference type="CDD" id="cd14014">
    <property type="entry name" value="STKc_PknB_like"/>
    <property type="match status" value="1"/>
</dbReference>
<feature type="region of interest" description="Disordered" evidence="6">
    <location>
        <begin position="307"/>
        <end position="338"/>
    </location>
</feature>
<dbReference type="PROSITE" id="PS50011">
    <property type="entry name" value="PROTEIN_KINASE_DOM"/>
    <property type="match status" value="1"/>
</dbReference>
<evidence type="ECO:0000313" key="8">
    <source>
        <dbReference type="EMBL" id="TWJ31074.1"/>
    </source>
</evidence>
<dbReference type="GO" id="GO:0005524">
    <property type="term" value="F:ATP binding"/>
    <property type="evidence" value="ECO:0007669"/>
    <property type="project" value="UniProtKB-UniRule"/>
</dbReference>
<dbReference type="Gene3D" id="3.30.200.20">
    <property type="entry name" value="Phosphorylase Kinase, domain 1"/>
    <property type="match status" value="1"/>
</dbReference>
<keyword evidence="1" id="KW-0808">Transferase</keyword>
<organism evidence="8 9">
    <name type="scientific">Micromonospora sagamiensis</name>
    <dbReference type="NCBI Taxonomy" id="47875"/>
    <lineage>
        <taxon>Bacteria</taxon>
        <taxon>Bacillati</taxon>
        <taxon>Actinomycetota</taxon>
        <taxon>Actinomycetes</taxon>
        <taxon>Micromonosporales</taxon>
        <taxon>Micromonosporaceae</taxon>
        <taxon>Micromonospora</taxon>
    </lineage>
</organism>
<dbReference type="InterPro" id="IPR000719">
    <property type="entry name" value="Prot_kinase_dom"/>
</dbReference>
<dbReference type="SMART" id="SM00220">
    <property type="entry name" value="S_TKc"/>
    <property type="match status" value="1"/>
</dbReference>
<evidence type="ECO:0000259" key="7">
    <source>
        <dbReference type="PROSITE" id="PS50011"/>
    </source>
</evidence>
<feature type="domain" description="Protein kinase" evidence="7">
    <location>
        <begin position="15"/>
        <end position="279"/>
    </location>
</feature>
<keyword evidence="3 8" id="KW-0418">Kinase</keyword>
<dbReference type="Gene3D" id="1.10.510.10">
    <property type="entry name" value="Transferase(Phosphotransferase) domain 1"/>
    <property type="match status" value="1"/>
</dbReference>
<dbReference type="Proteomes" id="UP000319728">
    <property type="component" value="Unassembled WGS sequence"/>
</dbReference>
<dbReference type="InterPro" id="IPR011009">
    <property type="entry name" value="Kinase-like_dom_sf"/>
</dbReference>
<sequence>MEPLKASDPLRIAGYDVLGRLGAGGMGQVFLAVSAATGPVALKTILPDLVGEDDFRMRFRREVAAARRVQGPYVAEVIDADVDGEPAWMATQYVPGPSLAQVVARIGGLPSATVRALAIGTAEALVSIGRAGLIHRDLKPANVLLGARGPRVIDFGIAKAAEASQLTRPGEIVGTAGYMAPEQIEGKPLSAAADVFSLGAVLTFALTGVGPYGQGSWSALMGRVLYHEPDLSRVPSEWVDIIRECLAKDPAARPTLTALRDRCAPPGQSIANLFEGDWLSAEATSFVEQQTRTAQRQQAAFQRGIAGVPQQLPPTVSESHSPGGHFHPGSRSSGPATGTAVREYRRRWWPVAAVLVVLAVVGISNLVVRALPHSGDAQPNERRPSGGTASLANPDGRTPEAAPPPDDALPARYADTWSGDVYQADIDRTYPVTVTLTKGRVGSVVGRVRYWTLQCAGELTLDEATDTAMKVTERITEGRSNCTSPVPLTLSLQSDGSMRYDGRGEKYPPGALTGKLVRSSPVLPAELVDTWRGTIHQYNTDESYEVVIVIKDREIGSEASVDYPSLRCSGTLTLQQVDDNTAWFTEKITRDERSPGCIDTGAVALGPAREGTSLFRYFDNPEDEVDKALAEGRLTRR</sequence>
<protein>
    <submittedName>
        <fullName evidence="8">Serine/threonine protein kinase</fullName>
    </submittedName>
</protein>
<dbReference type="PROSITE" id="PS00108">
    <property type="entry name" value="PROTEIN_KINASE_ST"/>
    <property type="match status" value="1"/>
</dbReference>
<dbReference type="PANTHER" id="PTHR43289:SF34">
    <property type="entry name" value="SERINE_THREONINE-PROTEIN KINASE YBDM-RELATED"/>
    <property type="match status" value="1"/>
</dbReference>
<dbReference type="SUPFAM" id="SSF56112">
    <property type="entry name" value="Protein kinase-like (PK-like)"/>
    <property type="match status" value="1"/>
</dbReference>
<evidence type="ECO:0000256" key="3">
    <source>
        <dbReference type="ARBA" id="ARBA00022777"/>
    </source>
</evidence>
<dbReference type="PANTHER" id="PTHR43289">
    <property type="entry name" value="MITOGEN-ACTIVATED PROTEIN KINASE KINASE KINASE 20-RELATED"/>
    <property type="match status" value="1"/>
</dbReference>
<dbReference type="EMBL" id="VLLP01000001">
    <property type="protein sequence ID" value="TWJ31074.1"/>
    <property type="molecule type" value="Genomic_DNA"/>
</dbReference>
<dbReference type="InterPro" id="IPR008271">
    <property type="entry name" value="Ser/Thr_kinase_AS"/>
</dbReference>
<dbReference type="RefSeq" id="WP_186500024.1">
    <property type="nucleotide sequence ID" value="NZ_AP023438.1"/>
</dbReference>
<proteinExistence type="predicted"/>
<accession>A0A562WNV7</accession>